<name>A0A7V2WUB1_LEUMU</name>
<evidence type="ECO:0000313" key="1">
    <source>
        <dbReference type="EMBL" id="HFC91913.1"/>
    </source>
</evidence>
<accession>A0A7V2WUB1</accession>
<sequence>MKKMKDINTMIQVKSGRIIVTGLLLVSLTACEEEKPETTSINLNLPNVDGVLPPPIVVFSDEEQAPLESVASQQSEVQQVQQQAPMVGQDYLNSANLVAKSKSLFAPDLLDSLFLGDNFYPLGWSSDGEKFAYMIVRGEEGGREMFSGVFIQDLVTDNIIWELKKTPRQSENTIENFWRGNHQKIQAQLDKNKIKLGSAGLEINTTSLAYNGAEFDYTVKAKQTTDGQIVSYRVLLKSSAKGSKEISKATLKTINRQNGDYGNKEKIAVIGYFQGADKARVATVLGLMETGWEGTRIMRYKIIGASLKYGKWR</sequence>
<gene>
    <name evidence="1" type="ORF">ENJ51_03790</name>
</gene>
<dbReference type="Proteomes" id="UP000885750">
    <property type="component" value="Unassembled WGS sequence"/>
</dbReference>
<comment type="caution">
    <text evidence="1">The sequence shown here is derived from an EMBL/GenBank/DDBJ whole genome shotgun (WGS) entry which is preliminary data.</text>
</comment>
<proteinExistence type="predicted"/>
<dbReference type="PROSITE" id="PS51257">
    <property type="entry name" value="PROKAR_LIPOPROTEIN"/>
    <property type="match status" value="1"/>
</dbReference>
<dbReference type="EMBL" id="DRMS01000152">
    <property type="protein sequence ID" value="HFC91913.1"/>
    <property type="molecule type" value="Genomic_DNA"/>
</dbReference>
<reference evidence="1" key="1">
    <citation type="journal article" date="2020" name="mSystems">
        <title>Genome- and Community-Level Interaction Insights into Carbon Utilization and Element Cycling Functions of Hydrothermarchaeota in Hydrothermal Sediment.</title>
        <authorList>
            <person name="Zhou Z."/>
            <person name="Liu Y."/>
            <person name="Xu W."/>
            <person name="Pan J."/>
            <person name="Luo Z.H."/>
            <person name="Li M."/>
        </authorList>
    </citation>
    <scope>NUCLEOTIDE SEQUENCE [LARGE SCALE GENOMIC DNA]</scope>
    <source>
        <strain evidence="1">HyVt-493</strain>
    </source>
</reference>
<protein>
    <recommendedName>
        <fullName evidence="2">Lipoprotein</fullName>
    </recommendedName>
</protein>
<organism evidence="1">
    <name type="scientific">Leucothrix mucor</name>
    <dbReference type="NCBI Taxonomy" id="45248"/>
    <lineage>
        <taxon>Bacteria</taxon>
        <taxon>Pseudomonadati</taxon>
        <taxon>Pseudomonadota</taxon>
        <taxon>Gammaproteobacteria</taxon>
        <taxon>Thiotrichales</taxon>
        <taxon>Thiotrichaceae</taxon>
        <taxon>Leucothrix</taxon>
    </lineage>
</organism>
<evidence type="ECO:0008006" key="2">
    <source>
        <dbReference type="Google" id="ProtNLM"/>
    </source>
</evidence>
<dbReference type="AlphaFoldDB" id="A0A7V2WUB1"/>